<dbReference type="PANTHER" id="PTHR44267:SF1">
    <property type="entry name" value="WD REPEAT-CONTAINING PROTEIN 43"/>
    <property type="match status" value="1"/>
</dbReference>
<dbReference type="Gene3D" id="2.130.10.10">
    <property type="entry name" value="YVTN repeat-like/Quinoprotein amine dehydrogenase"/>
    <property type="match status" value="2"/>
</dbReference>
<evidence type="ECO:0000256" key="4">
    <source>
        <dbReference type="SAM" id="MobiDB-lite"/>
    </source>
</evidence>
<feature type="domain" description="Small-subunit processome Utp12" evidence="5">
    <location>
        <begin position="419"/>
        <end position="522"/>
    </location>
</feature>
<proteinExistence type="inferred from homology"/>
<protein>
    <recommendedName>
        <fullName evidence="5">Small-subunit processome Utp12 domain-containing protein</fullName>
    </recommendedName>
</protein>
<comment type="caution">
    <text evidence="6">The sequence shown here is derived from an EMBL/GenBank/DDBJ whole genome shotgun (WGS) entry which is preliminary data.</text>
</comment>
<organism evidence="6 7">
    <name type="scientific">Aquatica leii</name>
    <dbReference type="NCBI Taxonomy" id="1421715"/>
    <lineage>
        <taxon>Eukaryota</taxon>
        <taxon>Metazoa</taxon>
        <taxon>Ecdysozoa</taxon>
        <taxon>Arthropoda</taxon>
        <taxon>Hexapoda</taxon>
        <taxon>Insecta</taxon>
        <taxon>Pterygota</taxon>
        <taxon>Neoptera</taxon>
        <taxon>Endopterygota</taxon>
        <taxon>Coleoptera</taxon>
        <taxon>Polyphaga</taxon>
        <taxon>Elateriformia</taxon>
        <taxon>Elateroidea</taxon>
        <taxon>Lampyridae</taxon>
        <taxon>Luciolinae</taxon>
        <taxon>Aquatica</taxon>
    </lineage>
</organism>
<dbReference type="InterPro" id="IPR036322">
    <property type="entry name" value="WD40_repeat_dom_sf"/>
</dbReference>
<evidence type="ECO:0000313" key="6">
    <source>
        <dbReference type="EMBL" id="KAK4873052.1"/>
    </source>
</evidence>
<evidence type="ECO:0000259" key="5">
    <source>
        <dbReference type="Pfam" id="PF04003"/>
    </source>
</evidence>
<comment type="subcellular location">
    <subcellularLocation>
        <location evidence="1">Nucleus</location>
    </subcellularLocation>
</comment>
<dbReference type="PANTHER" id="PTHR44267">
    <property type="entry name" value="WD REPEAT-CONTAINING PROTEIN 43"/>
    <property type="match status" value="1"/>
</dbReference>
<dbReference type="InterPro" id="IPR052414">
    <property type="entry name" value="U3_snoRNA-assoc_WDR"/>
</dbReference>
<dbReference type="GO" id="GO:0000462">
    <property type="term" value="P:maturation of SSU-rRNA from tricistronic rRNA transcript (SSU-rRNA, 5.8S rRNA, LSU-rRNA)"/>
    <property type="evidence" value="ECO:0007669"/>
    <property type="project" value="TreeGrafter"/>
</dbReference>
<dbReference type="InterPro" id="IPR001680">
    <property type="entry name" value="WD40_rpt"/>
</dbReference>
<dbReference type="GO" id="GO:0005730">
    <property type="term" value="C:nucleolus"/>
    <property type="evidence" value="ECO:0007669"/>
    <property type="project" value="TreeGrafter"/>
</dbReference>
<name>A0AAN7PQ74_9COLE</name>
<dbReference type="Pfam" id="PF04003">
    <property type="entry name" value="Utp12"/>
    <property type="match status" value="1"/>
</dbReference>
<reference evidence="7" key="1">
    <citation type="submission" date="2023-01" db="EMBL/GenBank/DDBJ databases">
        <title>Key to firefly adult light organ development and bioluminescence: homeobox transcription factors regulate luciferase expression and transportation to peroxisome.</title>
        <authorList>
            <person name="Fu X."/>
        </authorList>
    </citation>
    <scope>NUCLEOTIDE SEQUENCE [LARGE SCALE GENOMIC DNA]</scope>
</reference>
<evidence type="ECO:0000256" key="3">
    <source>
        <dbReference type="ARBA" id="ARBA00038335"/>
    </source>
</evidence>
<evidence type="ECO:0000256" key="2">
    <source>
        <dbReference type="ARBA" id="ARBA00023242"/>
    </source>
</evidence>
<evidence type="ECO:0000256" key="1">
    <source>
        <dbReference type="ARBA" id="ARBA00004123"/>
    </source>
</evidence>
<dbReference type="AlphaFoldDB" id="A0AAN7PQ74"/>
<dbReference type="InterPro" id="IPR007148">
    <property type="entry name" value="SSU_processome_Utp12"/>
</dbReference>
<keyword evidence="7" id="KW-1185">Reference proteome</keyword>
<feature type="compositionally biased region" description="Acidic residues" evidence="4">
    <location>
        <begin position="564"/>
        <end position="590"/>
    </location>
</feature>
<dbReference type="SMART" id="SM00320">
    <property type="entry name" value="WD40"/>
    <property type="match status" value="4"/>
</dbReference>
<dbReference type="EMBL" id="JARPUR010000007">
    <property type="protein sequence ID" value="KAK4873052.1"/>
    <property type="molecule type" value="Genomic_DNA"/>
</dbReference>
<dbReference type="InterPro" id="IPR015943">
    <property type="entry name" value="WD40/YVTN_repeat-like_dom_sf"/>
</dbReference>
<gene>
    <name evidence="6" type="ORF">RN001_015081</name>
</gene>
<feature type="region of interest" description="Disordered" evidence="4">
    <location>
        <begin position="553"/>
        <end position="590"/>
    </location>
</feature>
<dbReference type="SUPFAM" id="SSF50978">
    <property type="entry name" value="WD40 repeat-like"/>
    <property type="match status" value="1"/>
</dbReference>
<keyword evidence="2" id="KW-0539">Nucleus</keyword>
<dbReference type="Proteomes" id="UP001353858">
    <property type="component" value="Unassembled WGS sequence"/>
</dbReference>
<comment type="similarity">
    <text evidence="3">Belongs to the UTP5 family.</text>
</comment>
<evidence type="ECO:0000313" key="7">
    <source>
        <dbReference type="Proteomes" id="UP001353858"/>
    </source>
</evidence>
<sequence length="590" mass="65709">MAAQYSKDGKYFARLTTNGKLKLWETSTSSFVQEFTPDFHLTSPCTCLHFIHQESSENHVPRKKKRKNSLDLTEPVIALGTSSGKLLIYSIGKGDLDYAIDSKTNLPINCISWTDGAILYSAVDQNIISWNLEKRFIKNKWKAGNEIIKSILALPENKVITGARTIKLWNAVSQELLRTFTGHSQEVRFLNYVNPRNGNDSYVISGSKGDRLLSVWSLSEDTIEKNAIANFSMEDVPIYISTVTIDGVSTIAAVTHSGKAHIYQHTLNGKCSKPLKSKTILQVAQQNQSNTVALIPIVAAYVNDDKSLLIAHGNDVTLVFENVVVDDSQKLQVLVRDDPVTFKRNDKKVTKVQTPATDNVHYVTPHTSNAVKRKTDGRQEVPMEKRLENLTLNKLDSKSKIPRVNNVAQLLIQGLHSKDKTMLKSVLNSEHEESVIKNTIKRLPVPVVLPLIEELTSLIQGTTVPSQSGCIWLKHLLQIHSAIFLSNPELPSMLAPVLGCIESRLSLLMPLNRLRGRLDLLVSQVTTANAPNNEEDEDALLVYNDKGLSDSESEVIDFASQSESENEWNEDSDEESNVANDEDSDDVEMI</sequence>
<accession>A0AAN7PQ74</accession>